<dbReference type="PROSITE" id="PS50003">
    <property type="entry name" value="PH_DOMAIN"/>
    <property type="match status" value="1"/>
</dbReference>
<dbReference type="STRING" id="133381.A0A2T9ZCE3"/>
<sequence>MKKFNSMVRSSSKSGTPTPQPASAQTERQTGTKNPFGDESSSENLPSRQFTDLSVSASPAPPAFSSTAPLSNQSSHSTVNVINEKGGSSVATVGSGDENDLLVQRLQAWKHLVKALSAYLSNLADHYSNMAKSLIKVNQSLVTNQVDAQYFLPSHAGGVFDFTEGISAQSKTLSERYAILAKFFSEDIIPNLQSLRKEIKNTVSQYQKNAKDAYSSVNKYQKLIDEEVSKLSKAIDNIFRGQLKNDPWLSKQAIEKNIQKRSGADKAFYETIQSEISKLRSFDISLAERFSKLVYEYTNKIALSILPNDNNSVVFLTQIQNLQPNVEWDAFANKFGSLISQPMGITAEASSVDLNYPHKDNKMIQIVKSGPLERQKGIIKTFTLSNIVITEAGFLHSFPKSDTHMQGDPDTSIYLVRATVEPGSNNTFVVKVPSGYPGKGTNTFRATSQTATTGWINAIQSKIETQHIDQTS</sequence>
<protein>
    <recommendedName>
        <fullName evidence="3">PH domain-containing protein</fullName>
    </recommendedName>
</protein>
<dbReference type="SUPFAM" id="SSF103657">
    <property type="entry name" value="BAR/IMD domain-like"/>
    <property type="match status" value="1"/>
</dbReference>
<dbReference type="OrthoDB" id="5598057at2759"/>
<dbReference type="AlphaFoldDB" id="A0A2T9ZCE3"/>
<dbReference type="InterPro" id="IPR011993">
    <property type="entry name" value="PH-like_dom_sf"/>
</dbReference>
<feature type="domain" description="PH" evidence="3">
    <location>
        <begin position="365"/>
        <end position="464"/>
    </location>
</feature>
<evidence type="ECO:0000256" key="1">
    <source>
        <dbReference type="ARBA" id="ARBA00022553"/>
    </source>
</evidence>
<dbReference type="InterPro" id="IPR046869">
    <property type="entry name" value="SLM1/RGC1-like_PH"/>
</dbReference>
<evidence type="ECO:0000259" key="3">
    <source>
        <dbReference type="PROSITE" id="PS50003"/>
    </source>
</evidence>
<dbReference type="PANTHER" id="PTHR31941:SF1">
    <property type="entry name" value="CYTOSKELETAL SIGNALING PROTEIN SLM1"/>
    <property type="match status" value="1"/>
</dbReference>
<organism evidence="4 5">
    <name type="scientific">Smittium megazygosporum</name>
    <dbReference type="NCBI Taxonomy" id="133381"/>
    <lineage>
        <taxon>Eukaryota</taxon>
        <taxon>Fungi</taxon>
        <taxon>Fungi incertae sedis</taxon>
        <taxon>Zoopagomycota</taxon>
        <taxon>Kickxellomycotina</taxon>
        <taxon>Harpellomycetes</taxon>
        <taxon>Harpellales</taxon>
        <taxon>Legeriomycetaceae</taxon>
        <taxon>Smittium</taxon>
    </lineage>
</organism>
<feature type="compositionally biased region" description="Polar residues" evidence="2">
    <location>
        <begin position="42"/>
        <end position="53"/>
    </location>
</feature>
<dbReference type="Pfam" id="PF20399">
    <property type="entry name" value="PH_20"/>
    <property type="match status" value="1"/>
</dbReference>
<dbReference type="InterPro" id="IPR001849">
    <property type="entry name" value="PH_domain"/>
</dbReference>
<dbReference type="InterPro" id="IPR027267">
    <property type="entry name" value="AH/BAR_dom_sf"/>
</dbReference>
<dbReference type="SMART" id="SM00233">
    <property type="entry name" value="PH"/>
    <property type="match status" value="1"/>
</dbReference>
<dbReference type="Gene3D" id="1.20.1270.60">
    <property type="entry name" value="Arfaptin homology (AH) domain/BAR domain"/>
    <property type="match status" value="1"/>
</dbReference>
<feature type="compositionally biased region" description="Low complexity" evidence="2">
    <location>
        <begin position="54"/>
        <end position="71"/>
    </location>
</feature>
<feature type="compositionally biased region" description="Polar residues" evidence="2">
    <location>
        <begin position="7"/>
        <end position="33"/>
    </location>
</feature>
<reference evidence="4 5" key="1">
    <citation type="journal article" date="2018" name="MBio">
        <title>Comparative Genomics Reveals the Core Gene Toolbox for the Fungus-Insect Symbiosis.</title>
        <authorList>
            <person name="Wang Y."/>
            <person name="Stata M."/>
            <person name="Wang W."/>
            <person name="Stajich J.E."/>
            <person name="White M.M."/>
            <person name="Moncalvo J.M."/>
        </authorList>
    </citation>
    <scope>NUCLEOTIDE SEQUENCE [LARGE SCALE GENOMIC DNA]</scope>
    <source>
        <strain evidence="4 5">SC-DP-2</strain>
    </source>
</reference>
<evidence type="ECO:0000256" key="2">
    <source>
        <dbReference type="SAM" id="MobiDB-lite"/>
    </source>
</evidence>
<gene>
    <name evidence="4" type="ORF">BB560_003282</name>
</gene>
<dbReference type="InterPro" id="IPR046868">
    <property type="entry name" value="BAR_4"/>
</dbReference>
<comment type="caution">
    <text evidence="4">The sequence shown here is derived from an EMBL/GenBank/DDBJ whole genome shotgun (WGS) entry which is preliminary data.</text>
</comment>
<feature type="region of interest" description="Disordered" evidence="2">
    <location>
        <begin position="1"/>
        <end position="77"/>
    </location>
</feature>
<dbReference type="Proteomes" id="UP000245609">
    <property type="component" value="Unassembled WGS sequence"/>
</dbReference>
<dbReference type="SUPFAM" id="SSF50729">
    <property type="entry name" value="PH domain-like"/>
    <property type="match status" value="1"/>
</dbReference>
<keyword evidence="1" id="KW-0597">Phosphoprotein</keyword>
<name>A0A2T9ZCE3_9FUNG</name>
<evidence type="ECO:0000313" key="5">
    <source>
        <dbReference type="Proteomes" id="UP000245609"/>
    </source>
</evidence>
<dbReference type="Gene3D" id="2.30.29.30">
    <property type="entry name" value="Pleckstrin-homology domain (PH domain)/Phosphotyrosine-binding domain (PTB)"/>
    <property type="match status" value="1"/>
</dbReference>
<accession>A0A2T9ZCE3</accession>
<keyword evidence="5" id="KW-1185">Reference proteome</keyword>
<proteinExistence type="predicted"/>
<dbReference type="PANTHER" id="PTHR31941">
    <property type="entry name" value="CYTOSKELETAL SIGNALING PROTEIN SLM1"/>
    <property type="match status" value="1"/>
</dbReference>
<evidence type="ECO:0000313" key="4">
    <source>
        <dbReference type="EMBL" id="PVV02273.1"/>
    </source>
</evidence>
<dbReference type="Pfam" id="PF20400">
    <property type="entry name" value="BAR_4"/>
    <property type="match status" value="1"/>
</dbReference>
<dbReference type="EMBL" id="MBFS01000535">
    <property type="protein sequence ID" value="PVV02273.1"/>
    <property type="molecule type" value="Genomic_DNA"/>
</dbReference>